<dbReference type="InterPro" id="IPR029787">
    <property type="entry name" value="Nucleotide_cyclase"/>
</dbReference>
<feature type="transmembrane region" description="Helical" evidence="1">
    <location>
        <begin position="116"/>
        <end position="135"/>
    </location>
</feature>
<dbReference type="Gene3D" id="3.30.70.270">
    <property type="match status" value="1"/>
</dbReference>
<dbReference type="InterPro" id="IPR035919">
    <property type="entry name" value="EAL_sf"/>
</dbReference>
<dbReference type="PANTHER" id="PTHR44757">
    <property type="entry name" value="DIGUANYLATE CYCLASE DGCP"/>
    <property type="match status" value="1"/>
</dbReference>
<feature type="transmembrane region" description="Helical" evidence="1">
    <location>
        <begin position="84"/>
        <end position="104"/>
    </location>
</feature>
<sequence length="819" mass="88736">MIHLLAQLSRQAGHPAWLLTLAAALAGGLLLSCLLPSERPVARRRLPPPVVASRFAAVTLLVGWCVFRIALVSGFPHVAFAVPVPWAVAAVVVLMIAATAAAAIQQRGAKSARNAMLAGSLLASGMSVALFTGMAGLVRPFTLSYDLTGLLTVMVIASSLSAYGLREAANTERAHHRLIAGTLFGLAMATLSLGSLASILPFGGWLAALSEPDSLASSPIAVIVATEALAILGLALFGSLVDNRVAARDRLETERVRQLADSAIEGLLIHDGDRVIDGNISFTTLTGIALKDVSRCFVAQFVPSGCDPELWRPNTAGAMSETELLYRDGSRIPVEILSRSIRFGGRSAIVTALRDLRERRASEKRIRFLAHHDVLTELPNRLLLQETLEAAVTSGTRRKGRLAVLCLDLDGFKTINDMLGHAAGDVLLCSVARRLVATIGEDDFLARVGGDEFVVLHAGDGGPESAATLARTVIAELSQPFEIEGQSATVGTSVGITLYPQDGQTPADLLKQADIALYRAKDIGRGTFCFFEPGMDMALRKRQQMEAELRQAMRDDMLTLHFQPLFDSRRELVTFEALLRWTHPVLGAISPADFIPLAEETGLIIPLGEWVLRQACKTAMTWENGSRIAVNLSPVQFSRGNLPQLVRTVLEETGLPPERLELEITEGVLIGNTDETLRQLLPLRTMGVRLVLDDFGTGYSSLSYLHRFPFDKLKIDRSFIQNLTVDESQRAIVAAIISMGRTLKLEVTAEGVETIEQFELLNSQGCHELQGYLLGRPMPAADAQILQRREQSRPTDRSQRESASDYLATQEATFGVVPT</sequence>
<dbReference type="Gene3D" id="3.20.20.450">
    <property type="entry name" value="EAL domain"/>
    <property type="match status" value="1"/>
</dbReference>
<keyword evidence="1" id="KW-0472">Membrane</keyword>
<dbReference type="InterPro" id="IPR043128">
    <property type="entry name" value="Rev_trsase/Diguanyl_cyclase"/>
</dbReference>
<feature type="transmembrane region" description="Helical" evidence="1">
    <location>
        <begin position="178"/>
        <end position="200"/>
    </location>
</feature>
<dbReference type="PANTHER" id="PTHR44757:SF2">
    <property type="entry name" value="BIOFILM ARCHITECTURE MAINTENANCE PROTEIN MBAA"/>
    <property type="match status" value="1"/>
</dbReference>
<feature type="transmembrane region" description="Helical" evidence="1">
    <location>
        <begin position="220"/>
        <end position="241"/>
    </location>
</feature>
<protein>
    <submittedName>
        <fullName evidence="6">EAL domain-containing protein</fullName>
    </submittedName>
</protein>
<dbReference type="SUPFAM" id="SSF55073">
    <property type="entry name" value="Nucleotide cyclase"/>
    <property type="match status" value="1"/>
</dbReference>
<dbReference type="SMART" id="SM00267">
    <property type="entry name" value="GGDEF"/>
    <property type="match status" value="1"/>
</dbReference>
<organism evidence="6 7">
    <name type="scientific">Endosaccharibacter trunci</name>
    <dbReference type="NCBI Taxonomy" id="2812733"/>
    <lineage>
        <taxon>Bacteria</taxon>
        <taxon>Pseudomonadati</taxon>
        <taxon>Pseudomonadota</taxon>
        <taxon>Alphaproteobacteria</taxon>
        <taxon>Acetobacterales</taxon>
        <taxon>Acetobacteraceae</taxon>
        <taxon>Endosaccharibacter</taxon>
    </lineage>
</organism>
<dbReference type="RefSeq" id="WP_422865197.1">
    <property type="nucleotide sequence ID" value="NZ_JAMSKV010000015.1"/>
</dbReference>
<dbReference type="InterPro" id="IPR035965">
    <property type="entry name" value="PAS-like_dom_sf"/>
</dbReference>
<keyword evidence="1" id="KW-0812">Transmembrane</keyword>
<dbReference type="EMBL" id="JAMSKV010000015">
    <property type="protein sequence ID" value="MCQ8279708.1"/>
    <property type="molecule type" value="Genomic_DNA"/>
</dbReference>
<dbReference type="NCBIfam" id="TIGR00254">
    <property type="entry name" value="GGDEF"/>
    <property type="match status" value="1"/>
</dbReference>
<keyword evidence="1" id="KW-1133">Transmembrane helix</keyword>
<dbReference type="PROSITE" id="PS50883">
    <property type="entry name" value="EAL"/>
    <property type="match status" value="1"/>
</dbReference>
<dbReference type="Pfam" id="PF00563">
    <property type="entry name" value="EAL"/>
    <property type="match status" value="1"/>
</dbReference>
<dbReference type="InterPro" id="IPR001633">
    <property type="entry name" value="EAL_dom"/>
</dbReference>
<comment type="caution">
    <text evidence="6">The sequence shown here is derived from an EMBL/GenBank/DDBJ whole genome shotgun (WGS) entry which is preliminary data.</text>
</comment>
<evidence type="ECO:0000256" key="1">
    <source>
        <dbReference type="PROSITE-ProRule" id="PRU00244"/>
    </source>
</evidence>
<feature type="domain" description="GGDEF" evidence="4">
    <location>
        <begin position="400"/>
        <end position="533"/>
    </location>
</feature>
<dbReference type="PROSITE" id="PS50887">
    <property type="entry name" value="GGDEF"/>
    <property type="match status" value="1"/>
</dbReference>
<dbReference type="Proteomes" id="UP001524587">
    <property type="component" value="Unassembled WGS sequence"/>
</dbReference>
<dbReference type="CDD" id="cd01949">
    <property type="entry name" value="GGDEF"/>
    <property type="match status" value="1"/>
</dbReference>
<feature type="transmembrane region" description="Helical" evidence="1">
    <location>
        <begin position="55"/>
        <end position="78"/>
    </location>
</feature>
<feature type="domain" description="EAL" evidence="3">
    <location>
        <begin position="542"/>
        <end position="791"/>
    </location>
</feature>
<feature type="compositionally biased region" description="Basic and acidic residues" evidence="2">
    <location>
        <begin position="787"/>
        <end position="803"/>
    </location>
</feature>
<evidence type="ECO:0000313" key="6">
    <source>
        <dbReference type="EMBL" id="MCQ8279708.1"/>
    </source>
</evidence>
<dbReference type="SMART" id="SM00052">
    <property type="entry name" value="EAL"/>
    <property type="match status" value="1"/>
</dbReference>
<feature type="domain" description="MHYT" evidence="5">
    <location>
        <begin position="14"/>
        <end position="202"/>
    </location>
</feature>
<dbReference type="SUPFAM" id="SSF141868">
    <property type="entry name" value="EAL domain-like"/>
    <property type="match status" value="1"/>
</dbReference>
<evidence type="ECO:0000256" key="2">
    <source>
        <dbReference type="SAM" id="MobiDB-lite"/>
    </source>
</evidence>
<dbReference type="Pfam" id="PF00990">
    <property type="entry name" value="GGDEF"/>
    <property type="match status" value="1"/>
</dbReference>
<dbReference type="Gene3D" id="3.30.450.20">
    <property type="entry name" value="PAS domain"/>
    <property type="match status" value="1"/>
</dbReference>
<dbReference type="PROSITE" id="PS50924">
    <property type="entry name" value="MHYT"/>
    <property type="match status" value="1"/>
</dbReference>
<dbReference type="CDD" id="cd01948">
    <property type="entry name" value="EAL"/>
    <property type="match status" value="1"/>
</dbReference>
<dbReference type="InterPro" id="IPR005330">
    <property type="entry name" value="MHYT_dom"/>
</dbReference>
<accession>A0ABT1WD21</accession>
<dbReference type="SUPFAM" id="SSF55785">
    <property type="entry name" value="PYP-like sensor domain (PAS domain)"/>
    <property type="match status" value="1"/>
</dbReference>
<reference evidence="6 7" key="1">
    <citation type="submission" date="2022-06" db="EMBL/GenBank/DDBJ databases">
        <title>Endosaccharibacter gen. nov., sp. nov., endophytic bacteria isolated from sugarcane.</title>
        <authorList>
            <person name="Pitiwittayakul N."/>
            <person name="Yukphan P."/>
            <person name="Charoenyingcharoen P."/>
            <person name="Tanasupawat S."/>
        </authorList>
    </citation>
    <scope>NUCLEOTIDE SEQUENCE [LARGE SCALE GENOMIC DNA]</scope>
    <source>
        <strain evidence="6 7">KSS8</strain>
    </source>
</reference>
<proteinExistence type="predicted"/>
<feature type="transmembrane region" description="Helical" evidence="1">
    <location>
        <begin position="16"/>
        <end position="35"/>
    </location>
</feature>
<gene>
    <name evidence="6" type="ORF">NFI95_14780</name>
</gene>
<dbReference type="InterPro" id="IPR052155">
    <property type="entry name" value="Biofilm_reg_signaling"/>
</dbReference>
<feature type="region of interest" description="Disordered" evidence="2">
    <location>
        <begin position="784"/>
        <end position="804"/>
    </location>
</feature>
<evidence type="ECO:0000313" key="7">
    <source>
        <dbReference type="Proteomes" id="UP001524587"/>
    </source>
</evidence>
<evidence type="ECO:0000259" key="4">
    <source>
        <dbReference type="PROSITE" id="PS50887"/>
    </source>
</evidence>
<name>A0ABT1WD21_9PROT</name>
<dbReference type="InterPro" id="IPR000160">
    <property type="entry name" value="GGDEF_dom"/>
</dbReference>
<feature type="transmembrane region" description="Helical" evidence="1">
    <location>
        <begin position="147"/>
        <end position="166"/>
    </location>
</feature>
<evidence type="ECO:0000259" key="5">
    <source>
        <dbReference type="PROSITE" id="PS50924"/>
    </source>
</evidence>
<evidence type="ECO:0000259" key="3">
    <source>
        <dbReference type="PROSITE" id="PS50883"/>
    </source>
</evidence>
<keyword evidence="7" id="KW-1185">Reference proteome</keyword>